<dbReference type="RefSeq" id="WP_034630252.1">
    <property type="nucleotide sequence ID" value="NZ_BJLR01000016.1"/>
</dbReference>
<dbReference type="AlphaFoldDB" id="A0A4Y3KT32"/>
<feature type="region of interest" description="Disordered" evidence="2">
    <location>
        <begin position="68"/>
        <end position="90"/>
    </location>
</feature>
<keyword evidence="1" id="KW-0808">Transferase</keyword>
<gene>
    <name evidence="4" type="ORF">CCE01nite_15400</name>
</gene>
<keyword evidence="1" id="KW-0723">Serine/threonine-protein kinase</keyword>
<dbReference type="GO" id="GO:0004674">
    <property type="term" value="F:protein serine/threonine kinase activity"/>
    <property type="evidence" value="ECO:0007669"/>
    <property type="project" value="UniProtKB-KW"/>
</dbReference>
<dbReference type="PANTHER" id="PTHR35526">
    <property type="entry name" value="ANTI-SIGMA-F FACTOR RSBW-RELATED"/>
    <property type="match status" value="1"/>
</dbReference>
<dbReference type="EMBL" id="BJLR01000016">
    <property type="protein sequence ID" value="GEA87591.1"/>
    <property type="molecule type" value="Genomic_DNA"/>
</dbReference>
<dbReference type="CDD" id="cd16936">
    <property type="entry name" value="HATPase_RsbW-like"/>
    <property type="match status" value="1"/>
</dbReference>
<keyword evidence="4" id="KW-0547">Nucleotide-binding</keyword>
<dbReference type="PANTHER" id="PTHR35526:SF3">
    <property type="entry name" value="ANTI-SIGMA-F FACTOR RSBW"/>
    <property type="match status" value="1"/>
</dbReference>
<keyword evidence="4" id="KW-0067">ATP-binding</keyword>
<dbReference type="InterPro" id="IPR050267">
    <property type="entry name" value="Anti-sigma-factor_SerPK"/>
</dbReference>
<name>A0A4Y3KT32_9CELL</name>
<sequence length="133" mass="14166">MKLHLAPLPGAARRARSCVRLLLDELDIPGSTVEVLDLLLTEVVTNAVRHGTVRDTLTLTVSASPDEVTVGVGDDNPDPPRVLDPPPEALGGRGMQLVDRLADEWGVDDRPGGKSVWFRLALREDAGSEALAG</sequence>
<evidence type="ECO:0000313" key="4">
    <source>
        <dbReference type="EMBL" id="GEA87591.1"/>
    </source>
</evidence>
<protein>
    <submittedName>
        <fullName evidence="4">ATP-binding protein</fullName>
    </submittedName>
</protein>
<feature type="domain" description="Histidine kinase/HSP90-like ATPase" evidence="3">
    <location>
        <begin position="7"/>
        <end position="119"/>
    </location>
</feature>
<evidence type="ECO:0000259" key="3">
    <source>
        <dbReference type="Pfam" id="PF13581"/>
    </source>
</evidence>
<evidence type="ECO:0000256" key="1">
    <source>
        <dbReference type="ARBA" id="ARBA00022527"/>
    </source>
</evidence>
<organism evidence="4 5">
    <name type="scientific">Cellulomonas cellasea</name>
    <dbReference type="NCBI Taxonomy" id="43670"/>
    <lineage>
        <taxon>Bacteria</taxon>
        <taxon>Bacillati</taxon>
        <taxon>Actinomycetota</taxon>
        <taxon>Actinomycetes</taxon>
        <taxon>Micrococcales</taxon>
        <taxon>Cellulomonadaceae</taxon>
        <taxon>Cellulomonas</taxon>
    </lineage>
</organism>
<proteinExistence type="predicted"/>
<evidence type="ECO:0000313" key="5">
    <source>
        <dbReference type="Proteomes" id="UP000317046"/>
    </source>
</evidence>
<feature type="compositionally biased region" description="Pro residues" evidence="2">
    <location>
        <begin position="79"/>
        <end position="88"/>
    </location>
</feature>
<evidence type="ECO:0000256" key="2">
    <source>
        <dbReference type="SAM" id="MobiDB-lite"/>
    </source>
</evidence>
<dbReference type="Proteomes" id="UP000317046">
    <property type="component" value="Unassembled WGS sequence"/>
</dbReference>
<dbReference type="SUPFAM" id="SSF55874">
    <property type="entry name" value="ATPase domain of HSP90 chaperone/DNA topoisomerase II/histidine kinase"/>
    <property type="match status" value="1"/>
</dbReference>
<comment type="caution">
    <text evidence="4">The sequence shown here is derived from an EMBL/GenBank/DDBJ whole genome shotgun (WGS) entry which is preliminary data.</text>
</comment>
<dbReference type="Pfam" id="PF13581">
    <property type="entry name" value="HATPase_c_2"/>
    <property type="match status" value="1"/>
</dbReference>
<reference evidence="4" key="1">
    <citation type="submission" date="2019-06" db="EMBL/GenBank/DDBJ databases">
        <title>Whole genome shotgun sequence of Cellulomonas cellasea NBRC 3753.</title>
        <authorList>
            <person name="Hosoyama A."/>
            <person name="Uohara A."/>
            <person name="Ohji S."/>
            <person name="Ichikawa N."/>
        </authorList>
    </citation>
    <scope>NUCLEOTIDE SEQUENCE [LARGE SCALE GENOMIC DNA]</scope>
    <source>
        <strain evidence="4">NBRC 3753</strain>
    </source>
</reference>
<keyword evidence="5" id="KW-1185">Reference proteome</keyword>
<dbReference type="Gene3D" id="3.30.565.10">
    <property type="entry name" value="Histidine kinase-like ATPase, C-terminal domain"/>
    <property type="match status" value="1"/>
</dbReference>
<accession>A0A4Y3KT32</accession>
<dbReference type="InterPro" id="IPR036890">
    <property type="entry name" value="HATPase_C_sf"/>
</dbReference>
<dbReference type="GO" id="GO:0005524">
    <property type="term" value="F:ATP binding"/>
    <property type="evidence" value="ECO:0007669"/>
    <property type="project" value="UniProtKB-KW"/>
</dbReference>
<dbReference type="InterPro" id="IPR003594">
    <property type="entry name" value="HATPase_dom"/>
</dbReference>
<keyword evidence="1" id="KW-0418">Kinase</keyword>